<proteinExistence type="predicted"/>
<dbReference type="EMBL" id="CABPRJ010000056">
    <property type="protein sequence ID" value="VVC27003.1"/>
    <property type="molecule type" value="Genomic_DNA"/>
</dbReference>
<dbReference type="AlphaFoldDB" id="A0A5E4M4Q1"/>
<reference evidence="2 3" key="1">
    <citation type="submission" date="2019-08" db="EMBL/GenBank/DDBJ databases">
        <authorList>
            <person name="Alioto T."/>
            <person name="Alioto T."/>
            <person name="Gomez Garrido J."/>
        </authorList>
    </citation>
    <scope>NUCLEOTIDE SEQUENCE [LARGE SCALE GENOMIC DNA]</scope>
</reference>
<gene>
    <name evidence="2" type="ORF">CINCED_3A003269</name>
</gene>
<feature type="compositionally biased region" description="Polar residues" evidence="1">
    <location>
        <begin position="127"/>
        <end position="136"/>
    </location>
</feature>
<sequence>MYYGGNLWPDRRRGSLHCGGGGGGDPAVLLTTFTPTWYRPPVYSRVYKYPGARRHRPNHRTHADFSPSRRDDTRNTSAKIRRVVTEHTHTHTPTEPWTFSCTPHRESRCSSTDRRPNSNPPPKFPTKTRTNSSEKP</sequence>
<name>A0A5E4M4Q1_9HEMI</name>
<evidence type="ECO:0000256" key="1">
    <source>
        <dbReference type="SAM" id="MobiDB-lite"/>
    </source>
</evidence>
<protein>
    <submittedName>
        <fullName evidence="2">Uncharacterized protein</fullName>
    </submittedName>
</protein>
<evidence type="ECO:0000313" key="2">
    <source>
        <dbReference type="EMBL" id="VVC27003.1"/>
    </source>
</evidence>
<organism evidence="2 3">
    <name type="scientific">Cinara cedri</name>
    <dbReference type="NCBI Taxonomy" id="506608"/>
    <lineage>
        <taxon>Eukaryota</taxon>
        <taxon>Metazoa</taxon>
        <taxon>Ecdysozoa</taxon>
        <taxon>Arthropoda</taxon>
        <taxon>Hexapoda</taxon>
        <taxon>Insecta</taxon>
        <taxon>Pterygota</taxon>
        <taxon>Neoptera</taxon>
        <taxon>Paraneoptera</taxon>
        <taxon>Hemiptera</taxon>
        <taxon>Sternorrhyncha</taxon>
        <taxon>Aphidomorpha</taxon>
        <taxon>Aphidoidea</taxon>
        <taxon>Aphididae</taxon>
        <taxon>Lachninae</taxon>
        <taxon>Cinara</taxon>
    </lineage>
</organism>
<feature type="compositionally biased region" description="Basic residues" evidence="1">
    <location>
        <begin position="51"/>
        <end position="60"/>
    </location>
</feature>
<keyword evidence="3" id="KW-1185">Reference proteome</keyword>
<evidence type="ECO:0000313" key="3">
    <source>
        <dbReference type="Proteomes" id="UP000325440"/>
    </source>
</evidence>
<feature type="region of interest" description="Disordered" evidence="1">
    <location>
        <begin position="49"/>
        <end position="136"/>
    </location>
</feature>
<feature type="compositionally biased region" description="Basic and acidic residues" evidence="1">
    <location>
        <begin position="61"/>
        <end position="74"/>
    </location>
</feature>
<dbReference type="Proteomes" id="UP000325440">
    <property type="component" value="Unassembled WGS sequence"/>
</dbReference>
<accession>A0A5E4M4Q1</accession>
<feature type="compositionally biased region" description="Basic and acidic residues" evidence="1">
    <location>
        <begin position="103"/>
        <end position="116"/>
    </location>
</feature>